<evidence type="ECO:0000256" key="1">
    <source>
        <dbReference type="ARBA" id="ARBA00022515"/>
    </source>
</evidence>
<dbReference type="GO" id="GO:0016779">
    <property type="term" value="F:nucleotidyltransferase activity"/>
    <property type="evidence" value="ECO:0007669"/>
    <property type="project" value="UniProtKB-KW"/>
</dbReference>
<dbReference type="PANTHER" id="PTHR30313:SF2">
    <property type="entry name" value="DNA PRIMASE"/>
    <property type="match status" value="1"/>
</dbReference>
<keyword evidence="3" id="KW-0808">Transferase</keyword>
<dbReference type="KEGG" id="rpne:NCTC8284_03785"/>
<organism evidence="3 4">
    <name type="scientific">Rodentibacter pneumotropicus</name>
    <dbReference type="NCBI Taxonomy" id="758"/>
    <lineage>
        <taxon>Bacteria</taxon>
        <taxon>Pseudomonadati</taxon>
        <taxon>Pseudomonadota</taxon>
        <taxon>Gammaproteobacteria</taxon>
        <taxon>Pasteurellales</taxon>
        <taxon>Pasteurellaceae</taxon>
        <taxon>Rodentibacter</taxon>
    </lineage>
</organism>
<proteinExistence type="predicted"/>
<name>A0A3S4VGM7_9PAST</name>
<dbReference type="Pfam" id="PF08278">
    <property type="entry name" value="DnaG_DnaB_bind"/>
    <property type="match status" value="1"/>
</dbReference>
<feature type="domain" description="DNA primase DnaG DnaB-binding" evidence="2">
    <location>
        <begin position="82"/>
        <end position="207"/>
    </location>
</feature>
<dbReference type="Pfam" id="PF10410">
    <property type="entry name" value="DnaB_bind"/>
    <property type="match status" value="1"/>
</dbReference>
<dbReference type="Gene3D" id="1.20.50.20">
    <property type="entry name" value="DnaG, RNA polymerase domain, helical bundle"/>
    <property type="match status" value="1"/>
</dbReference>
<evidence type="ECO:0000259" key="2">
    <source>
        <dbReference type="SMART" id="SM00766"/>
    </source>
</evidence>
<protein>
    <submittedName>
        <fullName evidence="3">DNA primase</fullName>
        <ecNumber evidence="3">2.7.7.-</ecNumber>
    </submittedName>
</protein>
<dbReference type="PANTHER" id="PTHR30313">
    <property type="entry name" value="DNA PRIMASE"/>
    <property type="match status" value="1"/>
</dbReference>
<keyword evidence="1" id="KW-0639">Primosome</keyword>
<sequence>MFAHLNPQVDFSTKEGRGKLVALAAPLIRQIPGEALRLSLRNTLAQKLGIFDESQLESLIPKQVENHRATSADSQPKMKQTPMRVLISLLLQNTHLVNRITESGLMALRAEAGYDLLEKLTALCQTREGITIGQILEHFRDTEYYRALEILATWEHLLDDTEIINAFSQNYRRLNIQAIERDIEMLIAKERSEGLTEQERQLLVTLLTSKEEQKNS</sequence>
<dbReference type="GO" id="GO:0006269">
    <property type="term" value="P:DNA replication, synthesis of primer"/>
    <property type="evidence" value="ECO:0007669"/>
    <property type="project" value="UniProtKB-KW"/>
</dbReference>
<dbReference type="SUPFAM" id="SSF117023">
    <property type="entry name" value="DNA primase DnaG, C-terminal domain"/>
    <property type="match status" value="1"/>
</dbReference>
<accession>A0A3S4VGM7</accession>
<dbReference type="EC" id="2.7.7.-" evidence="3"/>
<dbReference type="Gene3D" id="1.10.860.10">
    <property type="entry name" value="DNAb Helicase, Chain A"/>
    <property type="match status" value="1"/>
</dbReference>
<dbReference type="GO" id="GO:0005737">
    <property type="term" value="C:cytoplasm"/>
    <property type="evidence" value="ECO:0007669"/>
    <property type="project" value="TreeGrafter"/>
</dbReference>
<keyword evidence="3" id="KW-0548">Nucleotidyltransferase</keyword>
<dbReference type="InterPro" id="IPR013173">
    <property type="entry name" value="DNA_primase_DnaG_DnaB-bd_dom"/>
</dbReference>
<dbReference type="EMBL" id="LR134405">
    <property type="protein sequence ID" value="VEH68550.1"/>
    <property type="molecule type" value="Genomic_DNA"/>
</dbReference>
<dbReference type="AlphaFoldDB" id="A0A3S4VGM7"/>
<dbReference type="SMART" id="SM00766">
    <property type="entry name" value="DnaG_DnaB_bind"/>
    <property type="match status" value="1"/>
</dbReference>
<reference evidence="3 4" key="1">
    <citation type="submission" date="2018-12" db="EMBL/GenBank/DDBJ databases">
        <authorList>
            <consortium name="Pathogen Informatics"/>
        </authorList>
    </citation>
    <scope>NUCLEOTIDE SEQUENCE [LARGE SCALE GENOMIC DNA]</scope>
    <source>
        <strain evidence="3 4">NCTC8284</strain>
    </source>
</reference>
<dbReference type="InterPro" id="IPR050219">
    <property type="entry name" value="DnaG_primase"/>
</dbReference>
<dbReference type="Proteomes" id="UP000278733">
    <property type="component" value="Chromosome"/>
</dbReference>
<gene>
    <name evidence="3" type="primary">dnaG_1</name>
    <name evidence="3" type="ORF">NCTC8284_03785</name>
</gene>
<dbReference type="InterPro" id="IPR016136">
    <property type="entry name" value="DNA_helicase_N/primase_C"/>
</dbReference>
<evidence type="ECO:0000313" key="4">
    <source>
        <dbReference type="Proteomes" id="UP000278733"/>
    </source>
</evidence>
<dbReference type="GO" id="GO:1990077">
    <property type="term" value="C:primosome complex"/>
    <property type="evidence" value="ECO:0007669"/>
    <property type="project" value="UniProtKB-KW"/>
</dbReference>
<dbReference type="InterPro" id="IPR019475">
    <property type="entry name" value="DNA_primase_DnaB-bd"/>
</dbReference>
<evidence type="ECO:0000313" key="3">
    <source>
        <dbReference type="EMBL" id="VEH68550.1"/>
    </source>
</evidence>